<sequence>HVVFIKVHKAASTTTMNVMLRFALKRNLAIMLPTKLNIISEGGSFTSKNILPSKSGKYDILCNHVIYDRQAISKYFPSETKYVTILREPFDQFTSGFMFYRDVFPVSYLIRIPGSSPISTYLENQQKYEPKRLTDSFTNNRMSVDLGIKRKTLSNKTLINEFVKNISNDFDLVLIAEYYDESMVLLKRTLNWNLEDVFYMSSNIFSNYKNNFNVTALDRERFRQWAKADYALYQHFHDVFWQKIRNQGSDFFHE</sequence>
<dbReference type="GO" id="GO:0000139">
    <property type="term" value="C:Golgi membrane"/>
    <property type="evidence" value="ECO:0007669"/>
    <property type="project" value="UniProtKB-SubCell"/>
</dbReference>
<keyword evidence="5" id="KW-0735">Signal-anchor</keyword>
<dbReference type="HOGENOM" id="CLU_040616_0_1_1"/>
<keyword evidence="11" id="KW-1185">Reference proteome</keyword>
<keyword evidence="8" id="KW-0472">Membrane</keyword>
<evidence type="ECO:0000256" key="3">
    <source>
        <dbReference type="ARBA" id="ARBA00022679"/>
    </source>
</evidence>
<gene>
    <name evidence="10" type="ORF">LOTGIDRAFT_74633</name>
</gene>
<dbReference type="GeneID" id="20252142"/>
<reference evidence="10 11" key="1">
    <citation type="journal article" date="2013" name="Nature">
        <title>Insights into bilaterian evolution from three spiralian genomes.</title>
        <authorList>
            <person name="Simakov O."/>
            <person name="Marletaz F."/>
            <person name="Cho S.J."/>
            <person name="Edsinger-Gonzales E."/>
            <person name="Havlak P."/>
            <person name="Hellsten U."/>
            <person name="Kuo D.H."/>
            <person name="Larsson T."/>
            <person name="Lv J."/>
            <person name="Arendt D."/>
            <person name="Savage R."/>
            <person name="Osoegawa K."/>
            <person name="de Jong P."/>
            <person name="Grimwood J."/>
            <person name="Chapman J.A."/>
            <person name="Shapiro H."/>
            <person name="Aerts A."/>
            <person name="Otillar R.P."/>
            <person name="Terry A.Y."/>
            <person name="Boore J.L."/>
            <person name="Grigoriev I.V."/>
            <person name="Lindberg D.R."/>
            <person name="Seaver E.C."/>
            <person name="Weisblat D.A."/>
            <person name="Putnam N.H."/>
            <person name="Rokhsar D.S."/>
        </authorList>
    </citation>
    <scope>NUCLEOTIDE SEQUENCE [LARGE SCALE GENOMIC DNA]</scope>
</reference>
<dbReference type="KEGG" id="lgi:LOTGIDRAFT_74633"/>
<evidence type="ECO:0000313" key="10">
    <source>
        <dbReference type="EMBL" id="ESO98411.1"/>
    </source>
</evidence>
<feature type="non-terminal residue" evidence="10">
    <location>
        <position position="254"/>
    </location>
</feature>
<evidence type="ECO:0000256" key="9">
    <source>
        <dbReference type="ARBA" id="ARBA00023180"/>
    </source>
</evidence>
<dbReference type="OrthoDB" id="514299at2759"/>
<comment type="similarity">
    <text evidence="2">Belongs to the galactose-3-O-sulfotransferase family.</text>
</comment>
<dbReference type="CTD" id="20252142"/>
<dbReference type="Proteomes" id="UP000030746">
    <property type="component" value="Unassembled WGS sequence"/>
</dbReference>
<evidence type="ECO:0000256" key="4">
    <source>
        <dbReference type="ARBA" id="ARBA00022692"/>
    </source>
</evidence>
<dbReference type="EMBL" id="KB201262">
    <property type="protein sequence ID" value="ESO98411.1"/>
    <property type="molecule type" value="Genomic_DNA"/>
</dbReference>
<dbReference type="PANTHER" id="PTHR14647:SF87">
    <property type="entry name" value="PUTATIVE-RELATED"/>
    <property type="match status" value="1"/>
</dbReference>
<comment type="subcellular location">
    <subcellularLocation>
        <location evidence="1">Golgi apparatus membrane</location>
        <topology evidence="1">Single-pass type II membrane protein</topology>
    </subcellularLocation>
</comment>
<protein>
    <recommendedName>
        <fullName evidence="12">Sulfotransferase domain-containing protein</fullName>
    </recommendedName>
</protein>
<evidence type="ECO:0000256" key="8">
    <source>
        <dbReference type="ARBA" id="ARBA00023136"/>
    </source>
</evidence>
<dbReference type="RefSeq" id="XP_009050871.1">
    <property type="nucleotide sequence ID" value="XM_009052623.1"/>
</dbReference>
<evidence type="ECO:0000256" key="6">
    <source>
        <dbReference type="ARBA" id="ARBA00022989"/>
    </source>
</evidence>
<keyword evidence="7" id="KW-0333">Golgi apparatus</keyword>
<keyword evidence="6" id="KW-1133">Transmembrane helix</keyword>
<dbReference type="InterPro" id="IPR027417">
    <property type="entry name" value="P-loop_NTPase"/>
</dbReference>
<keyword evidence="9" id="KW-0325">Glycoprotein</keyword>
<accession>V4AXS9</accession>
<organism evidence="10 11">
    <name type="scientific">Lottia gigantea</name>
    <name type="common">Giant owl limpet</name>
    <dbReference type="NCBI Taxonomy" id="225164"/>
    <lineage>
        <taxon>Eukaryota</taxon>
        <taxon>Metazoa</taxon>
        <taxon>Spiralia</taxon>
        <taxon>Lophotrochozoa</taxon>
        <taxon>Mollusca</taxon>
        <taxon>Gastropoda</taxon>
        <taxon>Patellogastropoda</taxon>
        <taxon>Lottioidea</taxon>
        <taxon>Lottiidae</taxon>
        <taxon>Lottia</taxon>
    </lineage>
</organism>
<evidence type="ECO:0000313" key="11">
    <source>
        <dbReference type="Proteomes" id="UP000030746"/>
    </source>
</evidence>
<evidence type="ECO:0000256" key="5">
    <source>
        <dbReference type="ARBA" id="ARBA00022968"/>
    </source>
</evidence>
<proteinExistence type="inferred from homology"/>
<keyword evidence="4" id="KW-0812">Transmembrane</keyword>
<name>V4AXS9_LOTGI</name>
<evidence type="ECO:0000256" key="7">
    <source>
        <dbReference type="ARBA" id="ARBA00023034"/>
    </source>
</evidence>
<dbReference type="AlphaFoldDB" id="V4AXS9"/>
<evidence type="ECO:0008006" key="12">
    <source>
        <dbReference type="Google" id="ProtNLM"/>
    </source>
</evidence>
<dbReference type="OMA" id="RTAFWYR"/>
<evidence type="ECO:0000256" key="2">
    <source>
        <dbReference type="ARBA" id="ARBA00008124"/>
    </source>
</evidence>
<dbReference type="InterPro" id="IPR009729">
    <property type="entry name" value="Gal-3-0_sulfotransfrase"/>
</dbReference>
<dbReference type="Gene3D" id="3.40.50.300">
    <property type="entry name" value="P-loop containing nucleotide triphosphate hydrolases"/>
    <property type="match status" value="1"/>
</dbReference>
<dbReference type="GO" id="GO:0009247">
    <property type="term" value="P:glycolipid biosynthetic process"/>
    <property type="evidence" value="ECO:0007669"/>
    <property type="project" value="InterPro"/>
</dbReference>
<dbReference type="Pfam" id="PF06990">
    <property type="entry name" value="Gal-3-0_sulfotr"/>
    <property type="match status" value="1"/>
</dbReference>
<feature type="non-terminal residue" evidence="10">
    <location>
        <position position="1"/>
    </location>
</feature>
<dbReference type="GO" id="GO:0001733">
    <property type="term" value="F:galactosylceramide sulfotransferase activity"/>
    <property type="evidence" value="ECO:0007669"/>
    <property type="project" value="InterPro"/>
</dbReference>
<evidence type="ECO:0000256" key="1">
    <source>
        <dbReference type="ARBA" id="ARBA00004323"/>
    </source>
</evidence>
<dbReference type="PANTHER" id="PTHR14647">
    <property type="entry name" value="GALACTOSE-3-O-SULFOTRANSFERASE"/>
    <property type="match status" value="1"/>
</dbReference>
<keyword evidence="3" id="KW-0808">Transferase</keyword>